<dbReference type="PROSITE" id="PS50256">
    <property type="entry name" value="PIR_REPEAT_2"/>
    <property type="match status" value="4"/>
</dbReference>
<evidence type="ECO:0000256" key="2">
    <source>
        <dbReference type="ARBA" id="ARBA00022729"/>
    </source>
</evidence>
<dbReference type="EMBL" id="LT598457">
    <property type="protein sequence ID" value="SCU94735.1"/>
    <property type="molecule type" value="Genomic_DNA"/>
</dbReference>
<feature type="signal peptide" evidence="4">
    <location>
        <begin position="1"/>
        <end position="19"/>
    </location>
</feature>
<sequence>MKFTILVAAIMGIASLVLADSERFGFLVIRSGSPLQYATLYAQNSKLYFGSSSSPSLTAVITDDGKLHISEGKYAVQSSDGSLVEGSESDAALGFYIKNGYLGFRGKGGFTAVFTGNKYEVSTGEPSSDDDLGVSVRPTSSSGSAVDDYLPTGGSVTTFASATSSLPSSSQSSDEGVTEPTTTYSATLFLDVQTSERKLEESTTTHSASLLPITQISDGQVQAPTTTYSASLLPITQISDGQVQAPTTTYSASLLPITQISDGQVQAPTTTYSASLLPITHISDGQVQAPTTTTLAPSMTLF</sequence>
<organism evidence="5 6">
    <name type="scientific">Lachancea dasiensis</name>
    <dbReference type="NCBI Taxonomy" id="1072105"/>
    <lineage>
        <taxon>Eukaryota</taxon>
        <taxon>Fungi</taxon>
        <taxon>Dikarya</taxon>
        <taxon>Ascomycota</taxon>
        <taxon>Saccharomycotina</taxon>
        <taxon>Saccharomycetes</taxon>
        <taxon>Saccharomycetales</taxon>
        <taxon>Saccharomycetaceae</taxon>
        <taxon>Lachancea</taxon>
    </lineage>
</organism>
<accession>A0A1G4JUU4</accession>
<feature type="chain" id="PRO_5009236230" evidence="4">
    <location>
        <begin position="20"/>
        <end position="302"/>
    </location>
</feature>
<feature type="region of interest" description="Disordered" evidence="3">
    <location>
        <begin position="161"/>
        <end position="182"/>
    </location>
</feature>
<proteinExistence type="predicted"/>
<dbReference type="STRING" id="1266660.A0A1G4JUU4"/>
<name>A0A1G4JUU4_9SACH</name>
<dbReference type="InterPro" id="IPR000420">
    <property type="entry name" value="Yeast_PIR_rpt"/>
</dbReference>
<evidence type="ECO:0000256" key="3">
    <source>
        <dbReference type="SAM" id="MobiDB-lite"/>
    </source>
</evidence>
<feature type="compositionally biased region" description="Low complexity" evidence="3">
    <location>
        <begin position="161"/>
        <end position="173"/>
    </location>
</feature>
<evidence type="ECO:0000313" key="6">
    <source>
        <dbReference type="Proteomes" id="UP000190274"/>
    </source>
</evidence>
<keyword evidence="6" id="KW-1185">Reference proteome</keyword>
<dbReference type="GO" id="GO:0005199">
    <property type="term" value="F:structural constituent of cell wall"/>
    <property type="evidence" value="ECO:0007669"/>
    <property type="project" value="InterPro"/>
</dbReference>
<reference evidence="6" key="1">
    <citation type="submission" date="2016-03" db="EMBL/GenBank/DDBJ databases">
        <authorList>
            <person name="Devillers H."/>
        </authorList>
    </citation>
    <scope>NUCLEOTIDE SEQUENCE [LARGE SCALE GENOMIC DNA]</scope>
</reference>
<evidence type="ECO:0000313" key="5">
    <source>
        <dbReference type="EMBL" id="SCU94735.1"/>
    </source>
</evidence>
<feature type="region of interest" description="Disordered" evidence="3">
    <location>
        <begin position="121"/>
        <end position="149"/>
    </location>
</feature>
<dbReference type="OrthoDB" id="5415592at2759"/>
<keyword evidence="2 4" id="KW-0732">Signal</keyword>
<dbReference type="Pfam" id="PF00399">
    <property type="entry name" value="PIR"/>
    <property type="match status" value="4"/>
</dbReference>
<dbReference type="Proteomes" id="UP000190274">
    <property type="component" value="Chromosome G"/>
</dbReference>
<protein>
    <submittedName>
        <fullName evidence="5">LADA_0G10770g1_1</fullName>
    </submittedName>
</protein>
<comment type="subcellular location">
    <subcellularLocation>
        <location evidence="1">Cell envelope</location>
    </subcellularLocation>
</comment>
<gene>
    <name evidence="5" type="ORF">LADA_0G10770G</name>
</gene>
<evidence type="ECO:0000256" key="4">
    <source>
        <dbReference type="SAM" id="SignalP"/>
    </source>
</evidence>
<evidence type="ECO:0000256" key="1">
    <source>
        <dbReference type="ARBA" id="ARBA00004196"/>
    </source>
</evidence>
<dbReference type="AlphaFoldDB" id="A0A1G4JUU4"/>